<organism evidence="1 2">
    <name type="scientific">Solanum tuberosum</name>
    <name type="common">Potato</name>
    <dbReference type="NCBI Taxonomy" id="4113"/>
    <lineage>
        <taxon>Eukaryota</taxon>
        <taxon>Viridiplantae</taxon>
        <taxon>Streptophyta</taxon>
        <taxon>Embryophyta</taxon>
        <taxon>Tracheophyta</taxon>
        <taxon>Spermatophyta</taxon>
        <taxon>Magnoliopsida</taxon>
        <taxon>eudicotyledons</taxon>
        <taxon>Gunneridae</taxon>
        <taxon>Pentapetalae</taxon>
        <taxon>asterids</taxon>
        <taxon>lamiids</taxon>
        <taxon>Solanales</taxon>
        <taxon>Solanaceae</taxon>
        <taxon>Solanoideae</taxon>
        <taxon>Solaneae</taxon>
        <taxon>Solanum</taxon>
    </lineage>
</organism>
<dbReference type="PaxDb" id="4113-PGSC0003DMT400095564"/>
<keyword evidence="2" id="KW-1185">Reference proteome</keyword>
<dbReference type="InParanoid" id="M1DWL0"/>
<dbReference type="AlphaFoldDB" id="M1DWL0"/>
<accession>M1DWL0</accession>
<sequence length="130" mass="14647">MHMSEPLEVVLANYDEFKIQGYEEVVTALSEEPPNLEFKVLPSHLRYAFLGANNTLPVKDIVREEDAIGDSPEPFGEYDLARLMDCKEGLRFCNIRVHSLITLETMFNAFGGGGTWSVNFSLFLDPLDCV</sequence>
<protein>
    <submittedName>
        <fullName evidence="1">Uncharacterized protein</fullName>
    </submittedName>
</protein>
<evidence type="ECO:0000313" key="1">
    <source>
        <dbReference type="EnsemblPlants" id="PGSC0003DMT400095564"/>
    </source>
</evidence>
<dbReference type="HOGENOM" id="CLU_1941783_0_0_1"/>
<dbReference type="Proteomes" id="UP000011115">
    <property type="component" value="Unassembled WGS sequence"/>
</dbReference>
<name>M1DWL0_SOLTU</name>
<evidence type="ECO:0000313" key="2">
    <source>
        <dbReference type="Proteomes" id="UP000011115"/>
    </source>
</evidence>
<dbReference type="EnsemblPlants" id="PGSC0003DMT400095564">
    <property type="protein sequence ID" value="PGSC0003DMT400095564"/>
    <property type="gene ID" value="PGSC0003DMG400045135"/>
</dbReference>
<dbReference type="Gramene" id="PGSC0003DMT400095564">
    <property type="protein sequence ID" value="PGSC0003DMT400095564"/>
    <property type="gene ID" value="PGSC0003DMG400045135"/>
</dbReference>
<reference evidence="1" key="2">
    <citation type="submission" date="2015-06" db="UniProtKB">
        <authorList>
            <consortium name="EnsemblPlants"/>
        </authorList>
    </citation>
    <scope>IDENTIFICATION</scope>
    <source>
        <strain evidence="1">DM1-3 516 R44</strain>
    </source>
</reference>
<proteinExistence type="predicted"/>
<reference evidence="2" key="1">
    <citation type="journal article" date="2011" name="Nature">
        <title>Genome sequence and analysis of the tuber crop potato.</title>
        <authorList>
            <consortium name="The Potato Genome Sequencing Consortium"/>
        </authorList>
    </citation>
    <scope>NUCLEOTIDE SEQUENCE [LARGE SCALE GENOMIC DNA]</scope>
    <source>
        <strain evidence="2">cv. DM1-3 516 R44</strain>
    </source>
</reference>